<name>A0A367YVX5_9ACTN</name>
<gene>
    <name evidence="3" type="ORF">DT076_09575</name>
</gene>
<dbReference type="Gene3D" id="3.90.1300.10">
    <property type="entry name" value="Amidase signature (AS) domain"/>
    <property type="match status" value="1"/>
</dbReference>
<reference evidence="3 4" key="1">
    <citation type="submission" date="2018-07" db="EMBL/GenBank/DDBJ databases">
        <title>Desertimonas flava gen. nov. sp. nov.</title>
        <authorList>
            <person name="Liu S."/>
        </authorList>
    </citation>
    <scope>NUCLEOTIDE SEQUENCE [LARGE SCALE GENOMIC DNA]</scope>
    <source>
        <strain evidence="3 4">16Sb5-5</strain>
    </source>
</reference>
<evidence type="ECO:0000313" key="3">
    <source>
        <dbReference type="EMBL" id="RCK69689.1"/>
    </source>
</evidence>
<dbReference type="EMBL" id="QOUI01000005">
    <property type="protein sequence ID" value="RCK69689.1"/>
    <property type="molecule type" value="Genomic_DNA"/>
</dbReference>
<dbReference type="PANTHER" id="PTHR11895:SF7">
    <property type="entry name" value="GLUTAMYL-TRNA(GLN) AMIDOTRANSFERASE SUBUNIT A, MITOCHONDRIAL"/>
    <property type="match status" value="1"/>
</dbReference>
<evidence type="ECO:0000313" key="4">
    <source>
        <dbReference type="Proteomes" id="UP000252770"/>
    </source>
</evidence>
<dbReference type="InterPro" id="IPR023631">
    <property type="entry name" value="Amidase_dom"/>
</dbReference>
<dbReference type="InterPro" id="IPR036928">
    <property type="entry name" value="AS_sf"/>
</dbReference>
<dbReference type="AlphaFoldDB" id="A0A367YVX5"/>
<comment type="similarity">
    <text evidence="1">Belongs to the amidase family.</text>
</comment>
<evidence type="ECO:0000259" key="2">
    <source>
        <dbReference type="Pfam" id="PF01425"/>
    </source>
</evidence>
<dbReference type="PROSITE" id="PS00571">
    <property type="entry name" value="AMIDASES"/>
    <property type="match status" value="1"/>
</dbReference>
<organism evidence="3 4">
    <name type="scientific">Desertihabitans brevis</name>
    <dbReference type="NCBI Taxonomy" id="2268447"/>
    <lineage>
        <taxon>Bacteria</taxon>
        <taxon>Bacillati</taxon>
        <taxon>Actinomycetota</taxon>
        <taxon>Actinomycetes</taxon>
        <taxon>Propionibacteriales</taxon>
        <taxon>Propionibacteriaceae</taxon>
        <taxon>Desertihabitans</taxon>
    </lineage>
</organism>
<dbReference type="InterPro" id="IPR000120">
    <property type="entry name" value="Amidase"/>
</dbReference>
<dbReference type="InterPro" id="IPR020556">
    <property type="entry name" value="Amidase_CS"/>
</dbReference>
<dbReference type="Proteomes" id="UP000252770">
    <property type="component" value="Unassembled WGS sequence"/>
</dbReference>
<dbReference type="SUPFAM" id="SSF75304">
    <property type="entry name" value="Amidase signature (AS) enzymes"/>
    <property type="match status" value="1"/>
</dbReference>
<dbReference type="PANTHER" id="PTHR11895">
    <property type="entry name" value="TRANSAMIDASE"/>
    <property type="match status" value="1"/>
</dbReference>
<feature type="domain" description="Amidase" evidence="2">
    <location>
        <begin position="29"/>
        <end position="455"/>
    </location>
</feature>
<sequence length="473" mass="48857">MAVVTTELHDLGALDLAAAVRRREVSALEVTEHFLTRAETDDVGAFTVLAADLALAQARETDHLLRTDPDAAGPLAGVPCPVKDLTLVAGVPARFGTAALDPVVPTVDDGVVQLLRRAGTIMLGKTSTPEFGLPCYTEPDTGPPAVTPWDRTRSAGGSSGGAAAAVAARLVPVAHGSDGGGSIRLPAACCGLVGLKPTRGLVSPGPHGQPGPGLATSGVLTRDVADTAALLDVLAVPWPGDWPVPRPDSFAAVAARPPRRLRVGVLTAPLIHPGAPVHPAALRAVERAAGTLESVGHEVTGLEPPFPPEAWQGFAAVWAVGALGAPVPPEREERLRPLTRWLRERGRSVTGLAHARALQAMQQLTQQVGTAWQHVDVVLTPTMAAAPWPVGALRDDADPAADFDGQTAQTPWCSVWNITGAPSLQLPLHAEEVDGRRLPFGVLLGGRPGADAELLALGAELEGLLGRPTPGLA</sequence>
<protein>
    <submittedName>
        <fullName evidence="3">Amidase</fullName>
    </submittedName>
</protein>
<accession>A0A367YVX5</accession>
<dbReference type="GO" id="GO:0003824">
    <property type="term" value="F:catalytic activity"/>
    <property type="evidence" value="ECO:0007669"/>
    <property type="project" value="InterPro"/>
</dbReference>
<comment type="caution">
    <text evidence="3">The sequence shown here is derived from an EMBL/GenBank/DDBJ whole genome shotgun (WGS) entry which is preliminary data.</text>
</comment>
<keyword evidence="4" id="KW-1185">Reference proteome</keyword>
<dbReference type="Pfam" id="PF01425">
    <property type="entry name" value="Amidase"/>
    <property type="match status" value="1"/>
</dbReference>
<evidence type="ECO:0000256" key="1">
    <source>
        <dbReference type="ARBA" id="ARBA00009199"/>
    </source>
</evidence>
<proteinExistence type="inferred from homology"/>